<organism evidence="1 2">
    <name type="scientific">Flavobacterium saccharophilum</name>
    <dbReference type="NCBI Taxonomy" id="29534"/>
    <lineage>
        <taxon>Bacteria</taxon>
        <taxon>Pseudomonadati</taxon>
        <taxon>Bacteroidota</taxon>
        <taxon>Flavobacteriia</taxon>
        <taxon>Flavobacteriales</taxon>
        <taxon>Flavobacteriaceae</taxon>
        <taxon>Flavobacterium</taxon>
    </lineage>
</organism>
<dbReference type="EMBL" id="FRBY01000003">
    <property type="protein sequence ID" value="SHM03936.1"/>
    <property type="molecule type" value="Genomic_DNA"/>
</dbReference>
<dbReference type="Proteomes" id="UP000184121">
    <property type="component" value="Unassembled WGS sequence"/>
</dbReference>
<keyword evidence="2" id="KW-1185">Reference proteome</keyword>
<sequence length="123" mass="14909">MKSKILLLMLIFILFSCKKRDELGLTNPKKKWVYYDSDNKFDKDSSEFITYLKFDNNGKCVNYFFNGNQYNAYMEWEFTKSDSILKISDNKFLITKIYNDSILMKDLKYNRKVKFLNWNILEK</sequence>
<evidence type="ECO:0000313" key="2">
    <source>
        <dbReference type="Proteomes" id="UP000184121"/>
    </source>
</evidence>
<dbReference type="OrthoDB" id="9850315at2"/>
<reference evidence="2" key="1">
    <citation type="submission" date="2016-11" db="EMBL/GenBank/DDBJ databases">
        <authorList>
            <person name="Varghese N."/>
            <person name="Submissions S."/>
        </authorList>
    </citation>
    <scope>NUCLEOTIDE SEQUENCE [LARGE SCALE GENOMIC DNA]</scope>
    <source>
        <strain evidence="2">DSM 1811</strain>
    </source>
</reference>
<name>A0A1M7FIU6_9FLAO</name>
<protein>
    <recommendedName>
        <fullName evidence="3">Lipocalin-like domain-containing protein</fullName>
    </recommendedName>
</protein>
<evidence type="ECO:0008006" key="3">
    <source>
        <dbReference type="Google" id="ProtNLM"/>
    </source>
</evidence>
<evidence type="ECO:0000313" key="1">
    <source>
        <dbReference type="EMBL" id="SHM03936.1"/>
    </source>
</evidence>
<dbReference type="RefSeq" id="WP_072972111.1">
    <property type="nucleotide sequence ID" value="NZ_FRBY01000003.1"/>
</dbReference>
<dbReference type="AlphaFoldDB" id="A0A1M7FIU6"/>
<proteinExistence type="predicted"/>
<gene>
    <name evidence="1" type="ORF">SAMN05444366_2143</name>
</gene>
<dbReference type="STRING" id="29534.SAMN05444366_2143"/>
<accession>A0A1M7FIU6</accession>
<dbReference type="PROSITE" id="PS51257">
    <property type="entry name" value="PROKAR_LIPOPROTEIN"/>
    <property type="match status" value="1"/>
</dbReference>